<dbReference type="RefSeq" id="WP_317995766.1">
    <property type="nucleotide sequence ID" value="NZ_AP025523.1"/>
</dbReference>
<evidence type="ECO:0000313" key="18">
    <source>
        <dbReference type="Proteomes" id="UP001317532"/>
    </source>
</evidence>
<evidence type="ECO:0000256" key="10">
    <source>
        <dbReference type="ARBA" id="ARBA00022984"/>
    </source>
</evidence>
<evidence type="ECO:0000256" key="12">
    <source>
        <dbReference type="ARBA" id="ARBA00023136"/>
    </source>
</evidence>
<keyword evidence="6" id="KW-0645">Protease</keyword>
<evidence type="ECO:0000259" key="16">
    <source>
        <dbReference type="Pfam" id="PF03717"/>
    </source>
</evidence>
<feature type="domain" description="Penicillin-binding protein dimerisation" evidence="16">
    <location>
        <begin position="58"/>
        <end position="240"/>
    </location>
</feature>
<evidence type="ECO:0000259" key="15">
    <source>
        <dbReference type="Pfam" id="PF00905"/>
    </source>
</evidence>
<dbReference type="EMBL" id="AP025523">
    <property type="protein sequence ID" value="BDE08221.1"/>
    <property type="molecule type" value="Genomic_DNA"/>
</dbReference>
<dbReference type="GO" id="GO:0008658">
    <property type="term" value="F:penicillin binding"/>
    <property type="evidence" value="ECO:0007669"/>
    <property type="project" value="InterPro"/>
</dbReference>
<evidence type="ECO:0000256" key="13">
    <source>
        <dbReference type="ARBA" id="ARBA00023316"/>
    </source>
</evidence>
<evidence type="ECO:0000256" key="4">
    <source>
        <dbReference type="ARBA" id="ARBA00022475"/>
    </source>
</evidence>
<dbReference type="KEGG" id="vab:WPS_34970"/>
<evidence type="ECO:0000256" key="5">
    <source>
        <dbReference type="ARBA" id="ARBA00022519"/>
    </source>
</evidence>
<dbReference type="InterPro" id="IPR050515">
    <property type="entry name" value="Beta-lactam/transpept"/>
</dbReference>
<evidence type="ECO:0000256" key="6">
    <source>
        <dbReference type="ARBA" id="ARBA00022670"/>
    </source>
</evidence>
<keyword evidence="18" id="KW-1185">Reference proteome</keyword>
<comment type="similarity">
    <text evidence="3">Belongs to the transpeptidase family.</text>
</comment>
<proteinExistence type="inferred from homology"/>
<keyword evidence="5" id="KW-0997">Cell inner membrane</keyword>
<evidence type="ECO:0000256" key="7">
    <source>
        <dbReference type="ARBA" id="ARBA00022692"/>
    </source>
</evidence>
<dbReference type="Pfam" id="PF03717">
    <property type="entry name" value="PBP_dimer"/>
    <property type="match status" value="1"/>
</dbReference>
<dbReference type="SUPFAM" id="SSF56519">
    <property type="entry name" value="Penicillin binding protein dimerisation domain"/>
    <property type="match status" value="1"/>
</dbReference>
<protein>
    <submittedName>
        <fullName evidence="17">Penicillin-binding protein 2</fullName>
    </submittedName>
</protein>
<dbReference type="PANTHER" id="PTHR30627">
    <property type="entry name" value="PEPTIDOGLYCAN D,D-TRANSPEPTIDASE"/>
    <property type="match status" value="1"/>
</dbReference>
<dbReference type="Gene3D" id="3.40.710.10">
    <property type="entry name" value="DD-peptidase/beta-lactamase superfamily"/>
    <property type="match status" value="1"/>
</dbReference>
<dbReference type="Gene3D" id="3.90.1310.10">
    <property type="entry name" value="Penicillin-binding protein 2a (Domain 2)"/>
    <property type="match status" value="1"/>
</dbReference>
<keyword evidence="11 14" id="KW-1133">Transmembrane helix</keyword>
<evidence type="ECO:0000256" key="14">
    <source>
        <dbReference type="SAM" id="Phobius"/>
    </source>
</evidence>
<dbReference type="InterPro" id="IPR017790">
    <property type="entry name" value="Penicillin-binding_protein_2"/>
</dbReference>
<evidence type="ECO:0000256" key="2">
    <source>
        <dbReference type="ARBA" id="ARBA00004236"/>
    </source>
</evidence>
<dbReference type="GO" id="GO:0006508">
    <property type="term" value="P:proteolysis"/>
    <property type="evidence" value="ECO:0007669"/>
    <property type="project" value="UniProtKB-KW"/>
</dbReference>
<dbReference type="GO" id="GO:0008360">
    <property type="term" value="P:regulation of cell shape"/>
    <property type="evidence" value="ECO:0007669"/>
    <property type="project" value="UniProtKB-KW"/>
</dbReference>
<dbReference type="GO" id="GO:0071555">
    <property type="term" value="P:cell wall organization"/>
    <property type="evidence" value="ECO:0007669"/>
    <property type="project" value="UniProtKB-KW"/>
</dbReference>
<gene>
    <name evidence="17" type="ORF">WPS_34970</name>
</gene>
<keyword evidence="9" id="KW-0133">Cell shape</keyword>
<name>A0AAN1XZJ1_UNVUL</name>
<dbReference type="Gene3D" id="3.30.1390.30">
    <property type="entry name" value="Penicillin-binding protein 2a, domain 3"/>
    <property type="match status" value="1"/>
</dbReference>
<dbReference type="GO" id="GO:0071972">
    <property type="term" value="F:peptidoglycan L,D-transpeptidase activity"/>
    <property type="evidence" value="ECO:0007669"/>
    <property type="project" value="TreeGrafter"/>
</dbReference>
<evidence type="ECO:0000256" key="3">
    <source>
        <dbReference type="ARBA" id="ARBA00007171"/>
    </source>
</evidence>
<feature type="domain" description="Penicillin-binding protein transpeptidase" evidence="15">
    <location>
        <begin position="284"/>
        <end position="609"/>
    </location>
</feature>
<keyword evidence="13" id="KW-0961">Cell wall biogenesis/degradation</keyword>
<dbReference type="InterPro" id="IPR012338">
    <property type="entry name" value="Beta-lactam/transpept-like"/>
</dbReference>
<evidence type="ECO:0000313" key="17">
    <source>
        <dbReference type="EMBL" id="BDE08221.1"/>
    </source>
</evidence>
<evidence type="ECO:0000256" key="8">
    <source>
        <dbReference type="ARBA" id="ARBA00022801"/>
    </source>
</evidence>
<sequence>MSAAGAPVERPLPRIAGFLGVLLIALIAIVARLAQVQLVQGGEFAAAARANQIEVIPIAAPRGLIVDRHGTVMVRSRPSFVCALIPSEITDIDKTLAMLADVLRVPAATLQHRLLHHHNINYKNFDEVRTYEPYGPVILASDLTAVQMARLAEAQSDLPGVDMEEQPVRNYPYGKEGAHIFGYVGVIDEDEYAKRKRLGYSPNDVVGKDGLENAYDRWLHGRAGGEQVEVNASGALVRRLKPLDSIPGDTLVTTIDWKLQRSVEKHLGKMLAKWGKARGQRLSGAVVVLDPYNGSVLALASMPAFDPNAFATPIDTKRYNALLGDKLNPLYDRAIGAASPSGSTFKMVTGSAAISSGVIAPHQVLYDSGAWSCYGTTFVDIAAGGIGSTGFEHALAASSDGYFYQLGWRLKNERLRYYATQYGLGSKLGIDLPGEYPGNWPTEEWVQATFGKGYHLEPSDACQLAIGQGSMQATPLQIASVAATVINGGTLYRPHLVSEIRSPRGTVLKRFDHEVIRHVNVSQEALREVREGMAQVTKPWGTASGLEIPGLTFSGKTGTAETEGGNGPNTTWFVAWAPSSHPKFAMAVYMEKSGGYGASVAAPVAQHVIADYFGKKIEPL</sequence>
<comment type="subcellular location">
    <subcellularLocation>
        <location evidence="2">Cell membrane</location>
    </subcellularLocation>
    <subcellularLocation>
        <location evidence="1">Membrane</location>
        <topology evidence="1">Single-pass membrane protein</topology>
    </subcellularLocation>
</comment>
<dbReference type="Pfam" id="PF00905">
    <property type="entry name" value="Transpeptidase"/>
    <property type="match status" value="1"/>
</dbReference>
<evidence type="ECO:0000256" key="9">
    <source>
        <dbReference type="ARBA" id="ARBA00022960"/>
    </source>
</evidence>
<dbReference type="InterPro" id="IPR001460">
    <property type="entry name" value="PCN-bd_Tpept"/>
</dbReference>
<evidence type="ECO:0000256" key="1">
    <source>
        <dbReference type="ARBA" id="ARBA00004167"/>
    </source>
</evidence>
<reference evidence="17 18" key="1">
    <citation type="journal article" date="2022" name="ISME Commun">
        <title>Vulcanimicrobium alpinus gen. nov. sp. nov., the first cultivated representative of the candidate phylum 'Eremiobacterota', is a metabolically versatile aerobic anoxygenic phototroph.</title>
        <authorList>
            <person name="Yabe S."/>
            <person name="Muto K."/>
            <person name="Abe K."/>
            <person name="Yokota A."/>
            <person name="Staudigel H."/>
            <person name="Tebo B.M."/>
        </authorList>
    </citation>
    <scope>NUCLEOTIDE SEQUENCE [LARGE SCALE GENOMIC DNA]</scope>
    <source>
        <strain evidence="17 18">WC8-2</strain>
    </source>
</reference>
<keyword evidence="8" id="KW-0378">Hydrolase</keyword>
<dbReference type="PANTHER" id="PTHR30627:SF2">
    <property type="entry name" value="PEPTIDOGLYCAN D,D-TRANSPEPTIDASE MRDA"/>
    <property type="match status" value="1"/>
</dbReference>
<keyword evidence="10" id="KW-0573">Peptidoglycan synthesis</keyword>
<dbReference type="InterPro" id="IPR036138">
    <property type="entry name" value="PBP_dimer_sf"/>
</dbReference>
<keyword evidence="4" id="KW-1003">Cell membrane</keyword>
<dbReference type="GO" id="GO:0005886">
    <property type="term" value="C:plasma membrane"/>
    <property type="evidence" value="ECO:0007669"/>
    <property type="project" value="UniProtKB-SubCell"/>
</dbReference>
<dbReference type="AlphaFoldDB" id="A0AAN1XZJ1"/>
<evidence type="ECO:0000256" key="11">
    <source>
        <dbReference type="ARBA" id="ARBA00022989"/>
    </source>
</evidence>
<dbReference type="NCBIfam" id="TIGR03423">
    <property type="entry name" value="pbp2_mrdA"/>
    <property type="match status" value="1"/>
</dbReference>
<keyword evidence="7 14" id="KW-0812">Transmembrane</keyword>
<feature type="transmembrane region" description="Helical" evidence="14">
    <location>
        <begin position="12"/>
        <end position="34"/>
    </location>
</feature>
<dbReference type="GO" id="GO:0009002">
    <property type="term" value="F:serine-type D-Ala-D-Ala carboxypeptidase activity"/>
    <property type="evidence" value="ECO:0007669"/>
    <property type="project" value="InterPro"/>
</dbReference>
<keyword evidence="12 14" id="KW-0472">Membrane</keyword>
<dbReference type="InterPro" id="IPR005311">
    <property type="entry name" value="PBP_dimer"/>
</dbReference>
<dbReference type="GO" id="GO:0009252">
    <property type="term" value="P:peptidoglycan biosynthetic process"/>
    <property type="evidence" value="ECO:0007669"/>
    <property type="project" value="UniProtKB-KW"/>
</dbReference>
<organism evidence="17 18">
    <name type="scientific">Vulcanimicrobium alpinum</name>
    <dbReference type="NCBI Taxonomy" id="3016050"/>
    <lineage>
        <taxon>Bacteria</taxon>
        <taxon>Bacillati</taxon>
        <taxon>Vulcanimicrobiota</taxon>
        <taxon>Vulcanimicrobiia</taxon>
        <taxon>Vulcanimicrobiales</taxon>
        <taxon>Vulcanimicrobiaceae</taxon>
        <taxon>Vulcanimicrobium</taxon>
    </lineage>
</organism>
<dbReference type="SUPFAM" id="SSF56601">
    <property type="entry name" value="beta-lactamase/transpeptidase-like"/>
    <property type="match status" value="1"/>
</dbReference>
<accession>A0AAN1XZJ1</accession>
<dbReference type="Proteomes" id="UP001317532">
    <property type="component" value="Chromosome"/>
</dbReference>